<dbReference type="PROSITE" id="PS51352">
    <property type="entry name" value="THIOREDOXIN_2"/>
    <property type="match status" value="1"/>
</dbReference>
<dbReference type="PANTHER" id="PTHR45663">
    <property type="entry name" value="GEO12009P1"/>
    <property type="match status" value="1"/>
</dbReference>
<comment type="caution">
    <text evidence="8">The sequence shown here is derived from an EMBL/GenBank/DDBJ whole genome shotgun (WGS) entry which is preliminary data.</text>
</comment>
<evidence type="ECO:0000256" key="1">
    <source>
        <dbReference type="ARBA" id="ARBA00008987"/>
    </source>
</evidence>
<dbReference type="SUPFAM" id="SSF48452">
    <property type="entry name" value="TPR-like"/>
    <property type="match status" value="1"/>
</dbReference>
<protein>
    <recommendedName>
        <fullName evidence="6">Thioredoxin</fullName>
    </recommendedName>
</protein>
<dbReference type="InterPro" id="IPR005746">
    <property type="entry name" value="Thioredoxin"/>
</dbReference>
<dbReference type="InterPro" id="IPR017937">
    <property type="entry name" value="Thioredoxin_CS"/>
</dbReference>
<keyword evidence="2" id="KW-0813">Transport</keyword>
<evidence type="ECO:0000313" key="8">
    <source>
        <dbReference type="EMBL" id="MEH0097405.1"/>
    </source>
</evidence>
<sequence length="330" mass="34571">MSGGNFSMGGQAGGSFGGGYGGSGYGSQQPQSQAQAQPAGAGNLIFDVTTPTFAKAVLEASRSQTVLVDFWAPWCGPCRQLTPALEAAVKAAKGAVLLAKMNIDDHPEVAGQLGIQSIPAVVAFKNGQPVDAFMGAQTESQIKAFIERVAGPAPASPVDAYLAEGETLLEAKDYGQAAQMFGGVLQMDGANTRALAGLARCYLGAGDLARARQALEMIPEEARKDGAVIAAFAALDLAEQAGQLGDLGELQAKVEANPDDHQARFDLALALNGRGDHQGAVDHLIGIIRRDRSWNEDGARKQLLQFFEAWGPKEPATNYGRRKLSSVLFS</sequence>
<gene>
    <name evidence="8" type="primary">trxA</name>
    <name evidence="8" type="ORF">V6L76_14165</name>
</gene>
<evidence type="ECO:0000256" key="4">
    <source>
        <dbReference type="ARBA" id="ARBA00023157"/>
    </source>
</evidence>
<evidence type="ECO:0000256" key="6">
    <source>
        <dbReference type="NCBIfam" id="TIGR01068"/>
    </source>
</evidence>
<evidence type="ECO:0000259" key="7">
    <source>
        <dbReference type="PROSITE" id="PS51352"/>
    </source>
</evidence>
<name>A0ABU7ZQ91_9HYPH</name>
<dbReference type="InterPro" id="IPR013766">
    <property type="entry name" value="Thioredoxin_domain"/>
</dbReference>
<evidence type="ECO:0000313" key="9">
    <source>
        <dbReference type="Proteomes" id="UP001380822"/>
    </source>
</evidence>
<keyword evidence="3" id="KW-0249">Electron transport</keyword>
<evidence type="ECO:0000256" key="2">
    <source>
        <dbReference type="ARBA" id="ARBA00022448"/>
    </source>
</evidence>
<dbReference type="NCBIfam" id="TIGR01068">
    <property type="entry name" value="thioredoxin"/>
    <property type="match status" value="1"/>
</dbReference>
<feature type="domain" description="Thioredoxin" evidence="7">
    <location>
        <begin position="23"/>
        <end position="151"/>
    </location>
</feature>
<keyword evidence="5" id="KW-0676">Redox-active center</keyword>
<dbReference type="PANTHER" id="PTHR45663:SF11">
    <property type="entry name" value="GEO12009P1"/>
    <property type="match status" value="1"/>
</dbReference>
<dbReference type="PROSITE" id="PS00194">
    <property type="entry name" value="THIOREDOXIN_1"/>
    <property type="match status" value="1"/>
</dbReference>
<dbReference type="Pfam" id="PF14561">
    <property type="entry name" value="TPR_20"/>
    <property type="match status" value="1"/>
</dbReference>
<dbReference type="SUPFAM" id="SSF52833">
    <property type="entry name" value="Thioredoxin-like"/>
    <property type="match status" value="1"/>
</dbReference>
<dbReference type="InterPro" id="IPR036249">
    <property type="entry name" value="Thioredoxin-like_sf"/>
</dbReference>
<dbReference type="CDD" id="cd02947">
    <property type="entry name" value="TRX_family"/>
    <property type="match status" value="1"/>
</dbReference>
<organism evidence="8 9">
    <name type="scientific">Pannonibacter anstelovis</name>
    <dbReference type="NCBI Taxonomy" id="3121537"/>
    <lineage>
        <taxon>Bacteria</taxon>
        <taxon>Pseudomonadati</taxon>
        <taxon>Pseudomonadota</taxon>
        <taxon>Alphaproteobacteria</taxon>
        <taxon>Hyphomicrobiales</taxon>
        <taxon>Stappiaceae</taxon>
        <taxon>Pannonibacter</taxon>
    </lineage>
</organism>
<accession>A0ABU7ZQ91</accession>
<dbReference type="Gene3D" id="3.40.30.10">
    <property type="entry name" value="Glutaredoxin"/>
    <property type="match status" value="1"/>
</dbReference>
<comment type="similarity">
    <text evidence="1">Belongs to the thioredoxin family.</text>
</comment>
<dbReference type="Proteomes" id="UP001380822">
    <property type="component" value="Unassembled WGS sequence"/>
</dbReference>
<keyword evidence="4" id="KW-1015">Disulfide bond</keyword>
<evidence type="ECO:0000256" key="3">
    <source>
        <dbReference type="ARBA" id="ARBA00022982"/>
    </source>
</evidence>
<dbReference type="Gene3D" id="1.25.40.10">
    <property type="entry name" value="Tetratricopeptide repeat domain"/>
    <property type="match status" value="2"/>
</dbReference>
<dbReference type="PRINTS" id="PR00421">
    <property type="entry name" value="THIOREDOXIN"/>
</dbReference>
<dbReference type="EMBL" id="JBAKBE010000008">
    <property type="protein sequence ID" value="MEH0097405.1"/>
    <property type="molecule type" value="Genomic_DNA"/>
</dbReference>
<dbReference type="Pfam" id="PF14559">
    <property type="entry name" value="TPR_19"/>
    <property type="match status" value="1"/>
</dbReference>
<evidence type="ECO:0000256" key="5">
    <source>
        <dbReference type="ARBA" id="ARBA00023284"/>
    </source>
</evidence>
<dbReference type="InterPro" id="IPR011990">
    <property type="entry name" value="TPR-like_helical_dom_sf"/>
</dbReference>
<keyword evidence="9" id="KW-1185">Reference proteome</keyword>
<reference evidence="8 9" key="1">
    <citation type="submission" date="2024-02" db="EMBL/GenBank/DDBJ databases">
        <title>A new putative Pannonibacter species isolated from two cases of bloodstream infections in paediatric patients.</title>
        <authorList>
            <person name="Castellana S."/>
            <person name="De Laurentiis V."/>
            <person name="Grassi M."/>
            <person name="De Leonardis F."/>
            <person name="Mosca A."/>
            <person name="De Carlo C."/>
            <person name="Sparapano E."/>
            <person name="Ronga L."/>
            <person name="Santacroce L."/>
            <person name="Chironna M."/>
            <person name="De Robertis A."/>
            <person name="Bianco A."/>
            <person name="Del Sambro L."/>
            <person name="Capozzi L."/>
            <person name="Parisi A."/>
        </authorList>
    </citation>
    <scope>NUCLEOTIDE SEQUENCE [LARGE SCALE GENOMIC DNA]</scope>
    <source>
        <strain evidence="8 9">Pt2</strain>
    </source>
</reference>
<dbReference type="RefSeq" id="WP_334252095.1">
    <property type="nucleotide sequence ID" value="NZ_JBAKBE010000008.1"/>
</dbReference>
<dbReference type="Pfam" id="PF00085">
    <property type="entry name" value="Thioredoxin"/>
    <property type="match status" value="1"/>
</dbReference>
<proteinExistence type="inferred from homology"/>